<keyword evidence="19" id="KW-1185">Reference proteome</keyword>
<evidence type="ECO:0000256" key="13">
    <source>
        <dbReference type="PROSITE-ProRule" id="PRU10144"/>
    </source>
</evidence>
<dbReference type="PROSITE" id="PS52016">
    <property type="entry name" value="TONB_DEPENDENT_REC_3"/>
    <property type="match status" value="1"/>
</dbReference>
<name>A0A420EPB1_9SPHN</name>
<proteinExistence type="inferred from homology"/>
<evidence type="ECO:0000259" key="16">
    <source>
        <dbReference type="Pfam" id="PF00593"/>
    </source>
</evidence>
<evidence type="ECO:0000256" key="1">
    <source>
        <dbReference type="ARBA" id="ARBA00004571"/>
    </source>
</evidence>
<reference evidence="18 19" key="1">
    <citation type="submission" date="2018-09" db="EMBL/GenBank/DDBJ databases">
        <title>Altererythrobacter spongiae sp. nov., isolated from a marine sponge.</title>
        <authorList>
            <person name="Zhuang L."/>
            <person name="Luo L."/>
        </authorList>
    </citation>
    <scope>NUCLEOTIDE SEQUENCE [LARGE SCALE GENOMIC DNA]</scope>
    <source>
        <strain evidence="18 19">HN-Y73</strain>
    </source>
</reference>
<evidence type="ECO:0000256" key="12">
    <source>
        <dbReference type="PROSITE-ProRule" id="PRU01360"/>
    </source>
</evidence>
<keyword evidence="11 12" id="KW-0998">Cell outer membrane</keyword>
<evidence type="ECO:0000256" key="5">
    <source>
        <dbReference type="ARBA" id="ARBA00022692"/>
    </source>
</evidence>
<evidence type="ECO:0000256" key="7">
    <source>
        <dbReference type="ARBA" id="ARBA00023004"/>
    </source>
</evidence>
<dbReference type="Pfam" id="PF07715">
    <property type="entry name" value="Plug"/>
    <property type="match status" value="1"/>
</dbReference>
<keyword evidence="4" id="KW-0410">Iron transport</keyword>
<evidence type="ECO:0000256" key="11">
    <source>
        <dbReference type="ARBA" id="ARBA00023237"/>
    </source>
</evidence>
<accession>A0A420EPB1</accession>
<evidence type="ECO:0000256" key="14">
    <source>
        <dbReference type="RuleBase" id="RU003357"/>
    </source>
</evidence>
<feature type="signal peptide" evidence="15">
    <location>
        <begin position="1"/>
        <end position="34"/>
    </location>
</feature>
<keyword evidence="9 14" id="KW-0798">TonB box</keyword>
<feature type="domain" description="TonB-dependent receptor plug" evidence="17">
    <location>
        <begin position="69"/>
        <end position="181"/>
    </location>
</feature>
<dbReference type="PANTHER" id="PTHR32552:SF81">
    <property type="entry name" value="TONB-DEPENDENT OUTER MEMBRANE RECEPTOR"/>
    <property type="match status" value="1"/>
</dbReference>
<dbReference type="Gene3D" id="2.40.170.20">
    <property type="entry name" value="TonB-dependent receptor, beta-barrel domain"/>
    <property type="match status" value="2"/>
</dbReference>
<dbReference type="InterPro" id="IPR010917">
    <property type="entry name" value="TonB_rcpt_CS"/>
</dbReference>
<evidence type="ECO:0000256" key="4">
    <source>
        <dbReference type="ARBA" id="ARBA00022496"/>
    </source>
</evidence>
<dbReference type="InterPro" id="IPR012910">
    <property type="entry name" value="Plug_dom"/>
</dbReference>
<dbReference type="SUPFAM" id="SSF56935">
    <property type="entry name" value="Porins"/>
    <property type="match status" value="1"/>
</dbReference>
<dbReference type="Pfam" id="PF00593">
    <property type="entry name" value="TonB_dep_Rec_b-barrel"/>
    <property type="match status" value="1"/>
</dbReference>
<dbReference type="AlphaFoldDB" id="A0A420EPB1"/>
<keyword evidence="8" id="KW-0406">Ion transport</keyword>
<keyword evidence="2 12" id="KW-0813">Transport</keyword>
<dbReference type="CDD" id="cd01347">
    <property type="entry name" value="ligand_gated_channel"/>
    <property type="match status" value="1"/>
</dbReference>
<keyword evidence="10 12" id="KW-0472">Membrane</keyword>
<gene>
    <name evidence="18" type="ORF">D6851_04660</name>
</gene>
<comment type="subcellular location">
    <subcellularLocation>
        <location evidence="1 12">Cell outer membrane</location>
        <topology evidence="1 12">Multi-pass membrane protein</topology>
    </subcellularLocation>
</comment>
<dbReference type="OrthoDB" id="7313036at2"/>
<evidence type="ECO:0000256" key="15">
    <source>
        <dbReference type="SAM" id="SignalP"/>
    </source>
</evidence>
<comment type="similarity">
    <text evidence="12 14">Belongs to the TonB-dependent receptor family.</text>
</comment>
<evidence type="ECO:0000313" key="18">
    <source>
        <dbReference type="EMBL" id="RKF22517.1"/>
    </source>
</evidence>
<evidence type="ECO:0000256" key="8">
    <source>
        <dbReference type="ARBA" id="ARBA00023065"/>
    </source>
</evidence>
<sequence length="808" mass="87108">MKRFSTWCKAPLLSECAWAGIVSAGLCWAVPASAQDSDTDTAQQGVAARTQAQPDTTIVVTARRREESLQETPIAVSAFSADTLENRQVTQTQDLEKITPSLQFKPAGQLSGNSAASVVFIRGIGQLDPTAAVDPGVGMYIDDVYVGRSVGGTIEFGDIASVEVLRGPQGTLFGRNTIGGAILVRTKDPEFNELSGSGRFRVGSDSLYEGFAAFNLPIADNAAARVSGGFRKRDGYVIRAFDGLDLGNDDSRTLNAAFRWEPTSALTISLRGDYTKRDENGAPFVFAGINENAPVPAIASVAAGCPGATIPFAPLTPGDPRFGAPFVPMIDDARCANDFQADGKYVNGGTADVLSTSEVWGVSGTATLDLSDAFTVKSITAYRSTESRGIRDADNTPFPILTTDVGSKSKQFSQELQLQYDSGPVSGILGAYYFDEDTDERATVPLAFPPTPEVIGSLLAGGPGSRDLQVSDLETRSIAAFGELSYEILTGLELTGGLRYTEDRKTYQGTVFNLFPETLPDPDPLPTEAIPDGGPLYIYNTPNRETFNALTGSASARYEFTDWLNGYISYARSFKSGGFNTRYNAPPPDFEPVPFDEETVDSYEIGAKMDFGDFRLNLAAFQADYKDIQLVFREGAVPLLFNAGKARIRGFEAEASYHPWGSGLRIDAGMSTLDDKILSITEIPGATATVEPGEGLPLTPSFQGNFAISYELPLGERYTLTPRFDGSYTSHVTFITGSVPEIEQDGYFVANASLELAVDDRWKVQAGVINLFDKDYLIQGNASLATLGYAEKIYARPRNWYVQISAEF</sequence>
<evidence type="ECO:0000256" key="2">
    <source>
        <dbReference type="ARBA" id="ARBA00022448"/>
    </source>
</evidence>
<keyword evidence="18" id="KW-0675">Receptor</keyword>
<evidence type="ECO:0000259" key="17">
    <source>
        <dbReference type="Pfam" id="PF07715"/>
    </source>
</evidence>
<dbReference type="GO" id="GO:0009279">
    <property type="term" value="C:cell outer membrane"/>
    <property type="evidence" value="ECO:0007669"/>
    <property type="project" value="UniProtKB-SubCell"/>
</dbReference>
<dbReference type="GO" id="GO:0006826">
    <property type="term" value="P:iron ion transport"/>
    <property type="evidence" value="ECO:0007669"/>
    <property type="project" value="UniProtKB-KW"/>
</dbReference>
<dbReference type="InterPro" id="IPR000531">
    <property type="entry name" value="Beta-barrel_TonB"/>
</dbReference>
<evidence type="ECO:0000256" key="6">
    <source>
        <dbReference type="ARBA" id="ARBA00022729"/>
    </source>
</evidence>
<evidence type="ECO:0000313" key="19">
    <source>
        <dbReference type="Proteomes" id="UP000284395"/>
    </source>
</evidence>
<keyword evidence="3 12" id="KW-1134">Transmembrane beta strand</keyword>
<feature type="short sequence motif" description="TonB C-terminal box" evidence="13">
    <location>
        <begin position="791"/>
        <end position="808"/>
    </location>
</feature>
<dbReference type="PANTHER" id="PTHR32552">
    <property type="entry name" value="FERRICHROME IRON RECEPTOR-RELATED"/>
    <property type="match status" value="1"/>
</dbReference>
<feature type="domain" description="TonB-dependent receptor-like beta-barrel" evidence="16">
    <location>
        <begin position="346"/>
        <end position="771"/>
    </location>
</feature>
<organism evidence="18 19">
    <name type="scientific">Altericroceibacterium spongiae</name>
    <dbReference type="NCBI Taxonomy" id="2320269"/>
    <lineage>
        <taxon>Bacteria</taxon>
        <taxon>Pseudomonadati</taxon>
        <taxon>Pseudomonadota</taxon>
        <taxon>Alphaproteobacteria</taxon>
        <taxon>Sphingomonadales</taxon>
        <taxon>Erythrobacteraceae</taxon>
        <taxon>Altericroceibacterium</taxon>
    </lineage>
</organism>
<dbReference type="Proteomes" id="UP000284395">
    <property type="component" value="Unassembled WGS sequence"/>
</dbReference>
<evidence type="ECO:0000256" key="3">
    <source>
        <dbReference type="ARBA" id="ARBA00022452"/>
    </source>
</evidence>
<dbReference type="RefSeq" id="WP_120323713.1">
    <property type="nucleotide sequence ID" value="NZ_RAPF01000002.1"/>
</dbReference>
<dbReference type="InterPro" id="IPR039426">
    <property type="entry name" value="TonB-dep_rcpt-like"/>
</dbReference>
<dbReference type="InterPro" id="IPR036942">
    <property type="entry name" value="Beta-barrel_TonB_sf"/>
</dbReference>
<comment type="caution">
    <text evidence="18">The sequence shown here is derived from an EMBL/GenBank/DDBJ whole genome shotgun (WGS) entry which is preliminary data.</text>
</comment>
<keyword evidence="7" id="KW-0408">Iron</keyword>
<evidence type="ECO:0000256" key="10">
    <source>
        <dbReference type="ARBA" id="ARBA00023136"/>
    </source>
</evidence>
<evidence type="ECO:0000256" key="9">
    <source>
        <dbReference type="ARBA" id="ARBA00023077"/>
    </source>
</evidence>
<keyword evidence="5 12" id="KW-0812">Transmembrane</keyword>
<dbReference type="PROSITE" id="PS01156">
    <property type="entry name" value="TONB_DEPENDENT_REC_2"/>
    <property type="match status" value="1"/>
</dbReference>
<dbReference type="EMBL" id="RAPF01000002">
    <property type="protein sequence ID" value="RKF22517.1"/>
    <property type="molecule type" value="Genomic_DNA"/>
</dbReference>
<feature type="chain" id="PRO_5019169785" evidence="15">
    <location>
        <begin position="35"/>
        <end position="808"/>
    </location>
</feature>
<keyword evidence="6 15" id="KW-0732">Signal</keyword>
<protein>
    <submittedName>
        <fullName evidence="18">TonB-dependent receptor</fullName>
    </submittedName>
</protein>